<accession>A0ABP4JLM1</accession>
<keyword evidence="4 8" id="KW-0808">Transferase</keyword>
<dbReference type="InterPro" id="IPR001497">
    <property type="entry name" value="MethylDNA_cys_MeTrfase_AS"/>
</dbReference>
<keyword evidence="5 8" id="KW-0227">DNA damage</keyword>
<dbReference type="Proteomes" id="UP001501266">
    <property type="component" value="Unassembled WGS sequence"/>
</dbReference>
<evidence type="ECO:0000259" key="9">
    <source>
        <dbReference type="Pfam" id="PF01035"/>
    </source>
</evidence>
<dbReference type="InterPro" id="IPR036631">
    <property type="entry name" value="MGMT_N_sf"/>
</dbReference>
<evidence type="ECO:0000256" key="7">
    <source>
        <dbReference type="ARBA" id="ARBA00049348"/>
    </source>
</evidence>
<dbReference type="Gene3D" id="1.10.10.10">
    <property type="entry name" value="Winged helix-like DNA-binding domain superfamily/Winged helix DNA-binding domain"/>
    <property type="match status" value="1"/>
</dbReference>
<evidence type="ECO:0000313" key="11">
    <source>
        <dbReference type="EMBL" id="GAA1424823.1"/>
    </source>
</evidence>
<comment type="function">
    <text evidence="8">Involved in the cellular defense against the biological effects of O6-methylguanine (O6-MeG) and O4-methylthymine (O4-MeT) in DNA. Repairs the methylated nucleobase in DNA by stoichiometrically transferring the methyl group to a cysteine residue in the enzyme. This is a suicide reaction: the enzyme is irreversibly inactivated.</text>
</comment>
<dbReference type="InterPro" id="IPR008332">
    <property type="entry name" value="MethylG_MeTrfase_N"/>
</dbReference>
<keyword evidence="3 8" id="KW-0489">Methyltransferase</keyword>
<comment type="subcellular location">
    <subcellularLocation>
        <location evidence="8">Cytoplasm</location>
    </subcellularLocation>
</comment>
<evidence type="ECO:0000259" key="10">
    <source>
        <dbReference type="Pfam" id="PF02870"/>
    </source>
</evidence>
<dbReference type="PANTHER" id="PTHR10815">
    <property type="entry name" value="METHYLATED-DNA--PROTEIN-CYSTEINE METHYLTRANSFERASE"/>
    <property type="match status" value="1"/>
</dbReference>
<dbReference type="SUPFAM" id="SSF53155">
    <property type="entry name" value="Methylated DNA-protein cysteine methyltransferase domain"/>
    <property type="match status" value="1"/>
</dbReference>
<reference evidence="12" key="1">
    <citation type="journal article" date="2019" name="Int. J. Syst. Evol. Microbiol.">
        <title>The Global Catalogue of Microorganisms (GCM) 10K type strain sequencing project: providing services to taxonomists for standard genome sequencing and annotation.</title>
        <authorList>
            <consortium name="The Broad Institute Genomics Platform"/>
            <consortium name="The Broad Institute Genome Sequencing Center for Infectious Disease"/>
            <person name="Wu L."/>
            <person name="Ma J."/>
        </authorList>
    </citation>
    <scope>NUCLEOTIDE SEQUENCE [LARGE SCALE GENOMIC DNA]</scope>
    <source>
        <strain evidence="12">JCM 12398</strain>
    </source>
</reference>
<evidence type="ECO:0000256" key="1">
    <source>
        <dbReference type="ARBA" id="ARBA00001286"/>
    </source>
</evidence>
<protein>
    <recommendedName>
        <fullName evidence="8">Methylated-DNA--protein-cysteine methyltransferase</fullName>
        <ecNumber evidence="8">2.1.1.63</ecNumber>
    </recommendedName>
    <alternativeName>
        <fullName evidence="8">6-O-methylguanine-DNA methyltransferase</fullName>
        <shortName evidence="8">MGMT</shortName>
    </alternativeName>
    <alternativeName>
        <fullName evidence="8">O-6-methylguanine-DNA-alkyltransferase</fullName>
    </alternativeName>
</protein>
<dbReference type="InterPro" id="IPR036217">
    <property type="entry name" value="MethylDNA_cys_MeTrfase_DNAb"/>
</dbReference>
<dbReference type="EMBL" id="BAAAKK010000005">
    <property type="protein sequence ID" value="GAA1424823.1"/>
    <property type="molecule type" value="Genomic_DNA"/>
</dbReference>
<keyword evidence="2 8" id="KW-0963">Cytoplasm</keyword>
<evidence type="ECO:0000256" key="6">
    <source>
        <dbReference type="ARBA" id="ARBA00023204"/>
    </source>
</evidence>
<gene>
    <name evidence="11" type="ORF">GCM10009640_21920</name>
</gene>
<comment type="caution">
    <text evidence="11">The sequence shown here is derived from an EMBL/GenBank/DDBJ whole genome shotgun (WGS) entry which is preliminary data.</text>
</comment>
<dbReference type="PROSITE" id="PS00374">
    <property type="entry name" value="MGMT"/>
    <property type="match status" value="1"/>
</dbReference>
<comment type="catalytic activity">
    <reaction evidence="7 8">
        <text>a 6-O-methyl-2'-deoxyguanosine in DNA + L-cysteinyl-[protein] = S-methyl-L-cysteinyl-[protein] + a 2'-deoxyguanosine in DNA</text>
        <dbReference type="Rhea" id="RHEA:24000"/>
        <dbReference type="Rhea" id="RHEA-COMP:10131"/>
        <dbReference type="Rhea" id="RHEA-COMP:10132"/>
        <dbReference type="Rhea" id="RHEA-COMP:11367"/>
        <dbReference type="Rhea" id="RHEA-COMP:11368"/>
        <dbReference type="ChEBI" id="CHEBI:29950"/>
        <dbReference type="ChEBI" id="CHEBI:82612"/>
        <dbReference type="ChEBI" id="CHEBI:85445"/>
        <dbReference type="ChEBI" id="CHEBI:85448"/>
        <dbReference type="EC" id="2.1.1.63"/>
    </reaction>
</comment>
<evidence type="ECO:0000256" key="3">
    <source>
        <dbReference type="ARBA" id="ARBA00022603"/>
    </source>
</evidence>
<dbReference type="Pfam" id="PF01035">
    <property type="entry name" value="DNA_binding_1"/>
    <property type="match status" value="1"/>
</dbReference>
<evidence type="ECO:0000313" key="12">
    <source>
        <dbReference type="Proteomes" id="UP001501266"/>
    </source>
</evidence>
<dbReference type="SUPFAM" id="SSF46767">
    <property type="entry name" value="Methylated DNA-protein cysteine methyltransferase, C-terminal domain"/>
    <property type="match status" value="1"/>
</dbReference>
<dbReference type="InterPro" id="IPR023546">
    <property type="entry name" value="MGMT"/>
</dbReference>
<comment type="catalytic activity">
    <reaction evidence="1 8">
        <text>a 4-O-methyl-thymidine in DNA + L-cysteinyl-[protein] = a thymidine in DNA + S-methyl-L-cysteinyl-[protein]</text>
        <dbReference type="Rhea" id="RHEA:53428"/>
        <dbReference type="Rhea" id="RHEA-COMP:10131"/>
        <dbReference type="Rhea" id="RHEA-COMP:10132"/>
        <dbReference type="Rhea" id="RHEA-COMP:13555"/>
        <dbReference type="Rhea" id="RHEA-COMP:13556"/>
        <dbReference type="ChEBI" id="CHEBI:29950"/>
        <dbReference type="ChEBI" id="CHEBI:82612"/>
        <dbReference type="ChEBI" id="CHEBI:137386"/>
        <dbReference type="ChEBI" id="CHEBI:137387"/>
        <dbReference type="EC" id="2.1.1.63"/>
    </reaction>
</comment>
<dbReference type="CDD" id="cd06445">
    <property type="entry name" value="ATase"/>
    <property type="match status" value="1"/>
</dbReference>
<name>A0ABP4JLM1_9MICO</name>
<evidence type="ECO:0000256" key="5">
    <source>
        <dbReference type="ARBA" id="ARBA00022763"/>
    </source>
</evidence>
<sequence length="177" mass="18455">MTHTIIDSPIGPLTLVRGERGITGVFMPDHRPAPDEAAFGARDDAAFADAAQQLGEYWAGERTAFELPLDPAGSAFQQRVWQVLRTIPFGETRTYGWIAASLGQPTAVRAVGLANSRNPISIVVPCHRVVGSTGKLVGYAGGVERKRLLLDHERGAGLGGIGLGGAGLAGTGLDSVA</sequence>
<dbReference type="InterPro" id="IPR014048">
    <property type="entry name" value="MethylDNA_cys_MeTrfase_DNA-bd"/>
</dbReference>
<keyword evidence="12" id="KW-1185">Reference proteome</keyword>
<dbReference type="Gene3D" id="3.30.160.70">
    <property type="entry name" value="Methylated DNA-protein cysteine methyltransferase domain"/>
    <property type="match status" value="1"/>
</dbReference>
<proteinExistence type="inferred from homology"/>
<dbReference type="RefSeq" id="WP_343920345.1">
    <property type="nucleotide sequence ID" value="NZ_BAAAKK010000005.1"/>
</dbReference>
<dbReference type="PANTHER" id="PTHR10815:SF5">
    <property type="entry name" value="METHYLATED-DNA--PROTEIN-CYSTEINE METHYLTRANSFERASE"/>
    <property type="match status" value="1"/>
</dbReference>
<evidence type="ECO:0000256" key="4">
    <source>
        <dbReference type="ARBA" id="ARBA00022679"/>
    </source>
</evidence>
<dbReference type="Pfam" id="PF02870">
    <property type="entry name" value="Methyltransf_1N"/>
    <property type="match status" value="1"/>
</dbReference>
<organism evidence="11 12">
    <name type="scientific">Agrococcus citreus</name>
    <dbReference type="NCBI Taxonomy" id="84643"/>
    <lineage>
        <taxon>Bacteria</taxon>
        <taxon>Bacillati</taxon>
        <taxon>Actinomycetota</taxon>
        <taxon>Actinomycetes</taxon>
        <taxon>Micrococcales</taxon>
        <taxon>Microbacteriaceae</taxon>
        <taxon>Agrococcus</taxon>
    </lineage>
</organism>
<evidence type="ECO:0000256" key="2">
    <source>
        <dbReference type="ARBA" id="ARBA00022490"/>
    </source>
</evidence>
<dbReference type="InterPro" id="IPR036388">
    <property type="entry name" value="WH-like_DNA-bd_sf"/>
</dbReference>
<feature type="active site" description="Nucleophile; methyl group acceptor" evidence="8">
    <location>
        <position position="126"/>
    </location>
</feature>
<dbReference type="NCBIfam" id="TIGR00589">
    <property type="entry name" value="ogt"/>
    <property type="match status" value="1"/>
</dbReference>
<comment type="similarity">
    <text evidence="8">Belongs to the MGMT family.</text>
</comment>
<evidence type="ECO:0000256" key="8">
    <source>
        <dbReference type="HAMAP-Rule" id="MF_00772"/>
    </source>
</evidence>
<keyword evidence="6 8" id="KW-0234">DNA repair</keyword>
<comment type="miscellaneous">
    <text evidence="8">This enzyme catalyzes only one turnover and therefore is not strictly catalytic. According to one definition, an enzyme is a biocatalyst that acts repeatedly and over many reaction cycles.</text>
</comment>
<feature type="domain" description="Methylguanine DNA methyltransferase ribonuclease-like" evidence="10">
    <location>
        <begin position="1"/>
        <end position="71"/>
    </location>
</feature>
<feature type="domain" description="Methylated-DNA-[protein]-cysteine S-methyltransferase DNA binding" evidence="9">
    <location>
        <begin position="75"/>
        <end position="154"/>
    </location>
</feature>
<dbReference type="HAMAP" id="MF_00772">
    <property type="entry name" value="OGT"/>
    <property type="match status" value="1"/>
</dbReference>
<dbReference type="EC" id="2.1.1.63" evidence="8"/>